<evidence type="ECO:0000256" key="1">
    <source>
        <dbReference type="SAM" id="Phobius"/>
    </source>
</evidence>
<evidence type="ECO:0000313" key="2">
    <source>
        <dbReference type="EMBL" id="OLZ62173.1"/>
    </source>
</evidence>
<sequence length="115" mass="12160">MGVRVGEVSMNGNPLYHGIALAVGTLLVLPLPLAMLKGWTPRGLRGRRPAVRPYAAAFLCLYAVMPLNAVPRMIDAPSGAVTACTGLGFGFVAAAAMCFLRAERTSRRTDSRAES</sequence>
<name>A0ABX3G0T6_9ACTN</name>
<dbReference type="EMBL" id="MQUR01000061">
    <property type="protein sequence ID" value="OLZ62173.1"/>
    <property type="molecule type" value="Genomic_DNA"/>
</dbReference>
<proteinExistence type="predicted"/>
<accession>A0ABX3G0T6</accession>
<feature type="transmembrane region" description="Helical" evidence="1">
    <location>
        <begin position="15"/>
        <end position="33"/>
    </location>
</feature>
<evidence type="ECO:0000313" key="3">
    <source>
        <dbReference type="Proteomes" id="UP000187151"/>
    </source>
</evidence>
<keyword evidence="3" id="KW-1185">Reference proteome</keyword>
<organism evidence="2 3">
    <name type="scientific">Streptomyces amritsarensis</name>
    <dbReference type="NCBI Taxonomy" id="681158"/>
    <lineage>
        <taxon>Bacteria</taxon>
        <taxon>Bacillati</taxon>
        <taxon>Actinomycetota</taxon>
        <taxon>Actinomycetes</taxon>
        <taxon>Kitasatosporales</taxon>
        <taxon>Streptomycetaceae</taxon>
        <taxon>Streptomyces</taxon>
    </lineage>
</organism>
<keyword evidence="1" id="KW-1133">Transmembrane helix</keyword>
<keyword evidence="1" id="KW-0472">Membrane</keyword>
<evidence type="ECO:0008006" key="4">
    <source>
        <dbReference type="Google" id="ProtNLM"/>
    </source>
</evidence>
<comment type="caution">
    <text evidence="2">The sequence shown here is derived from an EMBL/GenBank/DDBJ whole genome shotgun (WGS) entry which is preliminary data.</text>
</comment>
<dbReference type="Proteomes" id="UP000187151">
    <property type="component" value="Unassembled WGS sequence"/>
</dbReference>
<reference evidence="2 3" key="1">
    <citation type="submission" date="2016-01" db="EMBL/GenBank/DDBJ databases">
        <title>Streptomyces amritsarensis strain MTCC 11845 genome sequencing and assembly.</title>
        <authorList>
            <person name="Sharma D."/>
            <person name="Nair G.R."/>
            <person name="Kaur G."/>
            <person name="Manhas R.K."/>
            <person name="Mayilraj S."/>
        </authorList>
    </citation>
    <scope>NUCLEOTIDE SEQUENCE [LARGE SCALE GENOMIC DNA]</scope>
    <source>
        <strain evidence="2 3">MTCC 11845</strain>
    </source>
</reference>
<keyword evidence="1" id="KW-0812">Transmembrane</keyword>
<gene>
    <name evidence="2" type="ORF">AVW11_23565</name>
</gene>
<protein>
    <recommendedName>
        <fullName evidence="4">Integral membrane protein</fullName>
    </recommendedName>
</protein>
<feature type="transmembrane region" description="Helical" evidence="1">
    <location>
        <begin position="80"/>
        <end position="102"/>
    </location>
</feature>
<feature type="transmembrane region" description="Helical" evidence="1">
    <location>
        <begin position="54"/>
        <end position="74"/>
    </location>
</feature>